<sequence>MNRFALQCKEAKKQERNYSFSGDRLNRDNHDKAINVEFTLECRQIKSVSLIKSLPHFLRKLHITSPLDISILNEMQISKKHCSSRLHVKFQVLLDSFSIDKATGCCDPGQREQTQTEVSGYNGFNTCDGRSFCSHPAGLSACSLARSLPPPAPTDTITNTIVVIGVTAGSPVLRIDSVCAADASASRRQRDGEYGTNATGVYEPRNPGLEADPENLTFRNSKPMLFSIVWTITEKINEKEKAQTDAAAEELFKTFNTLKDRVKRHRKASGHASRISFLRYEARDTVNISSSRSPGMVMSPALIKSEMNVYNGLHRPDHLRPAFDLSEEATERERENKKRQMMKKTARKRKRVVTLRRKRRRIANRASATSFNYRSRSDSYISNDAFIGILSDASSTLTAMEIRRSKQKSAARDWKVPAIVLSRDNVHNAMALLWKSETCFLMFFPGTKEKQRAS</sequence>
<feature type="region of interest" description="Disordered" evidence="1">
    <location>
        <begin position="327"/>
        <end position="348"/>
    </location>
</feature>
<evidence type="ECO:0000313" key="3">
    <source>
        <dbReference type="Proteomes" id="UP000000311"/>
    </source>
</evidence>
<reference evidence="2 3" key="1">
    <citation type="journal article" date="2010" name="Science">
        <title>Genomic comparison of the ants Camponotus floridanus and Harpegnathos saltator.</title>
        <authorList>
            <person name="Bonasio R."/>
            <person name="Zhang G."/>
            <person name="Ye C."/>
            <person name="Mutti N.S."/>
            <person name="Fang X."/>
            <person name="Qin N."/>
            <person name="Donahue G."/>
            <person name="Yang P."/>
            <person name="Li Q."/>
            <person name="Li C."/>
            <person name="Zhang P."/>
            <person name="Huang Z."/>
            <person name="Berger S.L."/>
            <person name="Reinberg D."/>
            <person name="Wang J."/>
            <person name="Liebig J."/>
        </authorList>
    </citation>
    <scope>NUCLEOTIDE SEQUENCE [LARGE SCALE GENOMIC DNA]</scope>
    <source>
        <strain evidence="3">C129</strain>
    </source>
</reference>
<organism evidence="3">
    <name type="scientific">Camponotus floridanus</name>
    <name type="common">Florida carpenter ant</name>
    <dbReference type="NCBI Taxonomy" id="104421"/>
    <lineage>
        <taxon>Eukaryota</taxon>
        <taxon>Metazoa</taxon>
        <taxon>Ecdysozoa</taxon>
        <taxon>Arthropoda</taxon>
        <taxon>Hexapoda</taxon>
        <taxon>Insecta</taxon>
        <taxon>Pterygota</taxon>
        <taxon>Neoptera</taxon>
        <taxon>Endopterygota</taxon>
        <taxon>Hymenoptera</taxon>
        <taxon>Apocrita</taxon>
        <taxon>Aculeata</taxon>
        <taxon>Formicoidea</taxon>
        <taxon>Formicidae</taxon>
        <taxon>Formicinae</taxon>
        <taxon>Camponotus</taxon>
    </lineage>
</organism>
<keyword evidence="3" id="KW-1185">Reference proteome</keyword>
<evidence type="ECO:0000313" key="2">
    <source>
        <dbReference type="EMBL" id="EFN63751.1"/>
    </source>
</evidence>
<dbReference type="InParanoid" id="E2AS51"/>
<evidence type="ECO:0000256" key="1">
    <source>
        <dbReference type="SAM" id="MobiDB-lite"/>
    </source>
</evidence>
<dbReference type="EMBL" id="GL442221">
    <property type="protein sequence ID" value="EFN63751.1"/>
    <property type="molecule type" value="Genomic_DNA"/>
</dbReference>
<feature type="compositionally biased region" description="Basic and acidic residues" evidence="1">
    <location>
        <begin position="329"/>
        <end position="338"/>
    </location>
</feature>
<dbReference type="Proteomes" id="UP000000311">
    <property type="component" value="Unassembled WGS sequence"/>
</dbReference>
<dbReference type="AlphaFoldDB" id="E2AS51"/>
<protein>
    <submittedName>
        <fullName evidence="2">Uncharacterized protein</fullName>
    </submittedName>
</protein>
<name>E2AS51_CAMFO</name>
<feature type="region of interest" description="Disordered" evidence="1">
    <location>
        <begin position="190"/>
        <end position="214"/>
    </location>
</feature>
<accession>E2AS51</accession>
<feature type="compositionally biased region" description="Basic residues" evidence="1">
    <location>
        <begin position="339"/>
        <end position="348"/>
    </location>
</feature>
<gene>
    <name evidence="2" type="ORF">EAG_12057</name>
</gene>
<proteinExistence type="predicted"/>